<dbReference type="STRING" id="913774.A0A0C3H2P6"/>
<keyword evidence="1" id="KW-0808">Transferase</keyword>
<name>A0A0C3H2P6_OIDMZ</name>
<feature type="non-terminal residue" evidence="1">
    <location>
        <position position="313"/>
    </location>
</feature>
<dbReference type="Proteomes" id="UP000054321">
    <property type="component" value="Unassembled WGS sequence"/>
</dbReference>
<proteinExistence type="predicted"/>
<dbReference type="PANTHER" id="PTHR12224">
    <property type="entry name" value="BETA-1,4-MANNOSYL-GLYCOPROTEIN BETA-1,4-N-ACETYLGLUCOSAMINYL-TRANSFERASE"/>
    <property type="match status" value="1"/>
</dbReference>
<dbReference type="AlphaFoldDB" id="A0A0C3H2P6"/>
<dbReference type="OrthoDB" id="6474464at2759"/>
<organism evidence="1 2">
    <name type="scientific">Oidiodendron maius (strain Zn)</name>
    <dbReference type="NCBI Taxonomy" id="913774"/>
    <lineage>
        <taxon>Eukaryota</taxon>
        <taxon>Fungi</taxon>
        <taxon>Dikarya</taxon>
        <taxon>Ascomycota</taxon>
        <taxon>Pezizomycotina</taxon>
        <taxon>Leotiomycetes</taxon>
        <taxon>Leotiomycetes incertae sedis</taxon>
        <taxon>Myxotrichaceae</taxon>
        <taxon>Oidiodendron</taxon>
    </lineage>
</organism>
<dbReference type="InterPro" id="IPR006813">
    <property type="entry name" value="Glyco_trans_17"/>
</dbReference>
<accession>A0A0C3H2P6</accession>
<feature type="non-terminal residue" evidence="1">
    <location>
        <position position="1"/>
    </location>
</feature>
<dbReference type="HOGENOM" id="CLU_038606_1_0_1"/>
<dbReference type="EMBL" id="KN832881">
    <property type="protein sequence ID" value="KIM97644.1"/>
    <property type="molecule type" value="Genomic_DNA"/>
</dbReference>
<evidence type="ECO:0000313" key="2">
    <source>
        <dbReference type="Proteomes" id="UP000054321"/>
    </source>
</evidence>
<sequence>YLPLSEAQALCRAHGWKAFNAKARRPRRKMYDLFMINSEMDWLEIRMETMYKHVDYFVIVESPVTFTGLEKPLIMKDNWDRFAKFHKKMIYKVLENPPLGATRTWDYEDYQRNAMFTQVIPGLKGEQAPRIGDVIIVADVDEIVRPAALQILRDCDFPRRLTLRSQFYYYGFQFFHKGLEWEHPQATTFQGVADTILPANLRNGEGGSKLSAWWEKADLWNAGWHCSSCFATIGELLTKMSSFSHVSLNKEEYRDRNRIVDRVRNGLDLWDREGQIYEKIPDNQDIPGILKSEKEKFKYLLDREGPNAGFTDY</sequence>
<dbReference type="GO" id="GO:0003830">
    <property type="term" value="F:beta-1,4-mannosylglycoprotein 4-beta-N-acetylglucosaminyltransferase activity"/>
    <property type="evidence" value="ECO:0007669"/>
    <property type="project" value="InterPro"/>
</dbReference>
<dbReference type="Pfam" id="PF04724">
    <property type="entry name" value="Glyco_transf_17"/>
    <property type="match status" value="1"/>
</dbReference>
<reference evidence="2" key="2">
    <citation type="submission" date="2015-01" db="EMBL/GenBank/DDBJ databases">
        <title>Evolutionary Origins and Diversification of the Mycorrhizal Mutualists.</title>
        <authorList>
            <consortium name="DOE Joint Genome Institute"/>
            <consortium name="Mycorrhizal Genomics Consortium"/>
            <person name="Kohler A."/>
            <person name="Kuo A."/>
            <person name="Nagy L.G."/>
            <person name="Floudas D."/>
            <person name="Copeland A."/>
            <person name="Barry K.W."/>
            <person name="Cichocki N."/>
            <person name="Veneault-Fourrey C."/>
            <person name="LaButti K."/>
            <person name="Lindquist E.A."/>
            <person name="Lipzen A."/>
            <person name="Lundell T."/>
            <person name="Morin E."/>
            <person name="Murat C."/>
            <person name="Riley R."/>
            <person name="Ohm R."/>
            <person name="Sun H."/>
            <person name="Tunlid A."/>
            <person name="Henrissat B."/>
            <person name="Grigoriev I.V."/>
            <person name="Hibbett D.S."/>
            <person name="Martin F."/>
        </authorList>
    </citation>
    <scope>NUCLEOTIDE SEQUENCE [LARGE SCALE GENOMIC DNA]</scope>
    <source>
        <strain evidence="2">Zn</strain>
    </source>
</reference>
<reference evidence="1 2" key="1">
    <citation type="submission" date="2014-04" db="EMBL/GenBank/DDBJ databases">
        <authorList>
            <consortium name="DOE Joint Genome Institute"/>
            <person name="Kuo A."/>
            <person name="Martino E."/>
            <person name="Perotto S."/>
            <person name="Kohler A."/>
            <person name="Nagy L.G."/>
            <person name="Floudas D."/>
            <person name="Copeland A."/>
            <person name="Barry K.W."/>
            <person name="Cichocki N."/>
            <person name="Veneault-Fourrey C."/>
            <person name="LaButti K."/>
            <person name="Lindquist E.A."/>
            <person name="Lipzen A."/>
            <person name="Lundell T."/>
            <person name="Morin E."/>
            <person name="Murat C."/>
            <person name="Sun H."/>
            <person name="Tunlid A."/>
            <person name="Henrissat B."/>
            <person name="Grigoriev I.V."/>
            <person name="Hibbett D.S."/>
            <person name="Martin F."/>
            <person name="Nordberg H.P."/>
            <person name="Cantor M.N."/>
            <person name="Hua S.X."/>
        </authorList>
    </citation>
    <scope>NUCLEOTIDE SEQUENCE [LARGE SCALE GENOMIC DNA]</scope>
    <source>
        <strain evidence="1 2">Zn</strain>
    </source>
</reference>
<dbReference type="GO" id="GO:0006044">
    <property type="term" value="P:N-acetylglucosamine metabolic process"/>
    <property type="evidence" value="ECO:0007669"/>
    <property type="project" value="TreeGrafter"/>
</dbReference>
<dbReference type="PANTHER" id="PTHR12224:SF0">
    <property type="entry name" value="BETA-1,4-MANNOSYL-GLYCOPROTEIN 4-BETA-N-ACETYLGLUCOSAMINYLTRANSFERASE"/>
    <property type="match status" value="1"/>
</dbReference>
<dbReference type="InParanoid" id="A0A0C3H2P6"/>
<dbReference type="GO" id="GO:0016020">
    <property type="term" value="C:membrane"/>
    <property type="evidence" value="ECO:0007669"/>
    <property type="project" value="InterPro"/>
</dbReference>
<protein>
    <submittedName>
        <fullName evidence="1">Glycosyltransferase family 17 protein</fullName>
    </submittedName>
</protein>
<evidence type="ECO:0000313" key="1">
    <source>
        <dbReference type="EMBL" id="KIM97644.1"/>
    </source>
</evidence>
<keyword evidence="2" id="KW-1185">Reference proteome</keyword>
<gene>
    <name evidence="1" type="ORF">OIDMADRAFT_77787</name>
</gene>